<dbReference type="EMBL" id="JBCEZU010000089">
    <property type="protein sequence ID" value="KAK9531090.1"/>
    <property type="molecule type" value="Genomic_DNA"/>
</dbReference>
<evidence type="ECO:0000313" key="2">
    <source>
        <dbReference type="EMBL" id="KAK9531090.1"/>
    </source>
</evidence>
<gene>
    <name evidence="2" type="ORF">VZT92_010539</name>
</gene>
<dbReference type="PROSITE" id="PS51498">
    <property type="entry name" value="MABP"/>
    <property type="match status" value="1"/>
</dbReference>
<sequence length="292" mass="32923">MTTYISEIDVSLNNVEEQNLRGKGFKQLPGNLNKEAGGNCIYLWYKEGPKAITKIQVTFNDGMTTGLTRAGYKKINKNLNAGARGDCIYLWSYQGSGEFDTPIVEIDVTTDVNNEAAKFAFGWERMACDLNRKAGGAWIHIWVKRVKQTYICDITATDSFGLDADLFGNHYIRVDENTNRGAGGSKVFIWYRQTTDPKRALADLKVSINDKEAREYQDQNYRNVNVNLNDETCGNQVYLWYKQEESSNPIKAIALLLNTALADDYRKAGLTVIEKDLNAGNCSHAQYLCVYQ</sequence>
<evidence type="ECO:0000313" key="3">
    <source>
        <dbReference type="Proteomes" id="UP001488805"/>
    </source>
</evidence>
<keyword evidence="3" id="KW-1185">Reference proteome</keyword>
<proteinExistence type="predicted"/>
<dbReference type="Proteomes" id="UP001488805">
    <property type="component" value="Unassembled WGS sequence"/>
</dbReference>
<reference evidence="2 3" key="1">
    <citation type="journal article" date="2024" name="Genome Biol. Evol.">
        <title>Chromosome-level genome assembly of the viviparous eelpout Zoarces viviparus.</title>
        <authorList>
            <person name="Fuhrmann N."/>
            <person name="Brasseur M.V."/>
            <person name="Bakowski C.E."/>
            <person name="Podsiadlowski L."/>
            <person name="Prost S."/>
            <person name="Krehenwinkel H."/>
            <person name="Mayer C."/>
        </authorList>
    </citation>
    <scope>NUCLEOTIDE SEQUENCE [LARGE SCALE GENOMIC DNA]</scope>
    <source>
        <strain evidence="2">NO-MEL_2022_Ind0_liver</strain>
    </source>
</reference>
<dbReference type="AlphaFoldDB" id="A0AAW1FA63"/>
<evidence type="ECO:0000259" key="1">
    <source>
        <dbReference type="PROSITE" id="PS51498"/>
    </source>
</evidence>
<dbReference type="Gene3D" id="2.100.10.50">
    <property type="match status" value="2"/>
</dbReference>
<accession>A0AAW1FA63</accession>
<comment type="caution">
    <text evidence="2">The sequence shown here is derived from an EMBL/GenBank/DDBJ whole genome shotgun (WGS) entry which is preliminary data.</text>
</comment>
<name>A0AAW1FA63_ZOAVI</name>
<feature type="domain" description="MABP" evidence="1">
    <location>
        <begin position="2"/>
        <end position="195"/>
    </location>
</feature>
<dbReference type="InterPro" id="IPR023341">
    <property type="entry name" value="MABP"/>
</dbReference>
<organism evidence="2 3">
    <name type="scientific">Zoarces viviparus</name>
    <name type="common">Viviparous eelpout</name>
    <name type="synonym">Blennius viviparus</name>
    <dbReference type="NCBI Taxonomy" id="48416"/>
    <lineage>
        <taxon>Eukaryota</taxon>
        <taxon>Metazoa</taxon>
        <taxon>Chordata</taxon>
        <taxon>Craniata</taxon>
        <taxon>Vertebrata</taxon>
        <taxon>Euteleostomi</taxon>
        <taxon>Actinopterygii</taxon>
        <taxon>Neopterygii</taxon>
        <taxon>Teleostei</taxon>
        <taxon>Neoteleostei</taxon>
        <taxon>Acanthomorphata</taxon>
        <taxon>Eupercaria</taxon>
        <taxon>Perciformes</taxon>
        <taxon>Cottioidei</taxon>
        <taxon>Zoarcales</taxon>
        <taxon>Zoarcidae</taxon>
        <taxon>Zoarcinae</taxon>
        <taxon>Zoarces</taxon>
    </lineage>
</organism>
<protein>
    <recommendedName>
        <fullName evidence="1">MABP domain-containing protein</fullName>
    </recommendedName>
</protein>
<dbReference type="GO" id="GO:0005737">
    <property type="term" value="C:cytoplasm"/>
    <property type="evidence" value="ECO:0007669"/>
    <property type="project" value="UniProtKB-ARBA"/>
</dbReference>